<protein>
    <submittedName>
        <fullName evidence="3">SAG-related sequence</fullName>
    </submittedName>
</protein>
<dbReference type="EMBL" id="NWUJ01000001">
    <property type="protein sequence ID" value="PFH37764.1"/>
    <property type="molecule type" value="Genomic_DNA"/>
</dbReference>
<dbReference type="RefSeq" id="XP_029221773.1">
    <property type="nucleotide sequence ID" value="XM_029358861.1"/>
</dbReference>
<dbReference type="KEGG" id="bbes:BESB_001060"/>
<dbReference type="SUPFAM" id="SSF74877">
    <property type="entry name" value="Major surface antigen p30, SAG1"/>
    <property type="match status" value="2"/>
</dbReference>
<reference evidence="3 4" key="1">
    <citation type="submission" date="2017-09" db="EMBL/GenBank/DDBJ databases">
        <title>Genome sequencing of Besnoitia besnoiti strain Bb-Ger1.</title>
        <authorList>
            <person name="Schares G."/>
            <person name="Venepally P."/>
            <person name="Lorenzi H.A."/>
        </authorList>
    </citation>
    <scope>NUCLEOTIDE SEQUENCE [LARGE SCALE GENOMIC DNA]</scope>
    <source>
        <strain evidence="3 4">Bb-Ger1</strain>
    </source>
</reference>
<dbReference type="InterPro" id="IPR007226">
    <property type="entry name" value="SRS_dom"/>
</dbReference>
<feature type="domain" description="SRS" evidence="2">
    <location>
        <begin position="208"/>
        <end position="340"/>
    </location>
</feature>
<sequence length="373" mass="39339">MADSRLTLRHGGRSRPPVSVAWKIVAVYASGVLLFTPHQADGHRLQQVVANGNLGREQHSPGAAASSTCELEKPGGSGNGEPSIPVLTLSADTPTATLLCSGGDNTVVPSDDTKVCSAQTSTISTCAKGDDGTQVLLKQLLESTDSIKSTITPTKEPVGKHWTLSLKEFPLIDQAFVVGCQRNNQDTNSKCKVRVDVKARPSTVEDGNIVTCSYGKDSNLTPLQAELTKENNELALACGNHGTITPTTFTTHLCQDDTLKKCEKRYTEVLPLYSESWWTNTSKDGDPVKFKVPKEGFPTADQKFYIGCLPKKAEEGHSPSRDVPGKDAATTTPCKVLVTVKAASSPSAASSALLAAVFAAGVAVFPGLSVGSA</sequence>
<evidence type="ECO:0000259" key="2">
    <source>
        <dbReference type="Pfam" id="PF04092"/>
    </source>
</evidence>
<dbReference type="InterPro" id="IPR036755">
    <property type="entry name" value="SRS_dom_sf"/>
</dbReference>
<feature type="region of interest" description="Disordered" evidence="1">
    <location>
        <begin position="55"/>
        <end position="83"/>
    </location>
</feature>
<dbReference type="InterPro" id="IPR028352">
    <property type="entry name" value="Surface_antig_SAG1"/>
</dbReference>
<dbReference type="PRINTS" id="PR01801">
    <property type="entry name" value="SURFCEANTIGN"/>
</dbReference>
<dbReference type="GeneID" id="40305169"/>
<dbReference type="GO" id="GO:0016020">
    <property type="term" value="C:membrane"/>
    <property type="evidence" value="ECO:0007669"/>
    <property type="project" value="InterPro"/>
</dbReference>
<accession>A0A2A9MKL9</accession>
<dbReference type="AlphaFoldDB" id="A0A2A9MKL9"/>
<dbReference type="Pfam" id="PF04092">
    <property type="entry name" value="SAG"/>
    <property type="match status" value="2"/>
</dbReference>
<proteinExistence type="predicted"/>
<dbReference type="Proteomes" id="UP000224006">
    <property type="component" value="Chromosome I"/>
</dbReference>
<evidence type="ECO:0000313" key="3">
    <source>
        <dbReference type="EMBL" id="PFH37764.1"/>
    </source>
</evidence>
<gene>
    <name evidence="3" type="ORF">BESB_001060</name>
</gene>
<name>A0A2A9MKL9_BESBE</name>
<comment type="caution">
    <text evidence="3">The sequence shown here is derived from an EMBL/GenBank/DDBJ whole genome shotgun (WGS) entry which is preliminary data.</text>
</comment>
<dbReference type="VEuPathDB" id="ToxoDB:BESB_001060"/>
<dbReference type="Gene3D" id="2.60.40.1320">
    <property type="entry name" value="SRS domain"/>
    <property type="match status" value="2"/>
</dbReference>
<evidence type="ECO:0000256" key="1">
    <source>
        <dbReference type="SAM" id="MobiDB-lite"/>
    </source>
</evidence>
<organism evidence="3 4">
    <name type="scientific">Besnoitia besnoiti</name>
    <name type="common">Apicomplexan protozoan</name>
    <dbReference type="NCBI Taxonomy" id="94643"/>
    <lineage>
        <taxon>Eukaryota</taxon>
        <taxon>Sar</taxon>
        <taxon>Alveolata</taxon>
        <taxon>Apicomplexa</taxon>
        <taxon>Conoidasida</taxon>
        <taxon>Coccidia</taxon>
        <taxon>Eucoccidiorida</taxon>
        <taxon>Eimeriorina</taxon>
        <taxon>Sarcocystidae</taxon>
        <taxon>Besnoitia</taxon>
    </lineage>
</organism>
<feature type="domain" description="SRS" evidence="2">
    <location>
        <begin position="68"/>
        <end position="197"/>
    </location>
</feature>
<evidence type="ECO:0000313" key="4">
    <source>
        <dbReference type="Proteomes" id="UP000224006"/>
    </source>
</evidence>
<keyword evidence="4" id="KW-1185">Reference proteome</keyword>